<dbReference type="RefSeq" id="WP_302928155.1">
    <property type="nucleotide sequence ID" value="NZ_JAJEPW010000009.1"/>
</dbReference>
<keyword evidence="1 4" id="KW-0489">Methyltransferase</keyword>
<reference evidence="4" key="1">
    <citation type="submission" date="2021-10" db="EMBL/GenBank/DDBJ databases">
        <title>Anaerobic single-cell dispensing facilitates the cultivation of human gut bacteria.</title>
        <authorList>
            <person name="Afrizal A."/>
        </authorList>
    </citation>
    <scope>NUCLEOTIDE SEQUENCE</scope>
    <source>
        <strain evidence="4">CLA-AA-H272</strain>
    </source>
</reference>
<dbReference type="GO" id="GO:0009007">
    <property type="term" value="F:site-specific DNA-methyltransferase (adenine-specific) activity"/>
    <property type="evidence" value="ECO:0007669"/>
    <property type="project" value="UniProtKB-EC"/>
</dbReference>
<sequence>MTKLMPWVGGKAQLMWAIQMLLPTHYKTLVDVFGGSGIITMNTSVPSGCLQIYNDLNHDLYNLLFCAKERPLELVRELGFLPINAHDEFDVLQRQLQGEDFTMEYMERQLDLTEVFFEPPHGEVVRQLLLERGSLGNVRRAAAFYKLQRYSYNGSGDSYGVGSCDIRRFFRDLWECSHRLKDAVLENKDFESIITARNDPQTVVYCDPPYYEAECYTVEFPRSDHQRLHDVLVKHTGFAMVSYNNCPYIRELYDDFFIYEVERPNSQSKKKNNKYHEYIMTNYDPRTFAPQMSFFGDYDSRGKSCRLVHTPQRPLKV</sequence>
<gene>
    <name evidence="4" type="ORF">LKD37_04865</name>
</gene>
<dbReference type="GO" id="GO:0032259">
    <property type="term" value="P:methylation"/>
    <property type="evidence" value="ECO:0007669"/>
    <property type="project" value="UniProtKB-KW"/>
</dbReference>
<dbReference type="SUPFAM" id="SSF53335">
    <property type="entry name" value="S-adenosyl-L-methionine-dependent methyltransferases"/>
    <property type="match status" value="1"/>
</dbReference>
<evidence type="ECO:0000256" key="1">
    <source>
        <dbReference type="ARBA" id="ARBA00022603"/>
    </source>
</evidence>
<keyword evidence="5" id="KW-1185">Reference proteome</keyword>
<dbReference type="PRINTS" id="PR00505">
    <property type="entry name" value="D12N6MTFRASE"/>
</dbReference>
<dbReference type="Pfam" id="PF02086">
    <property type="entry name" value="MethyltransfD12"/>
    <property type="match status" value="1"/>
</dbReference>
<keyword evidence="3" id="KW-0949">S-adenosyl-L-methionine</keyword>
<evidence type="ECO:0000256" key="2">
    <source>
        <dbReference type="ARBA" id="ARBA00022679"/>
    </source>
</evidence>
<dbReference type="Proteomes" id="UP001199319">
    <property type="component" value="Unassembled WGS sequence"/>
</dbReference>
<organism evidence="4 5">
    <name type="scientific">Brotocaccenecus cirricatena</name>
    <dbReference type="NCBI Taxonomy" id="3064195"/>
    <lineage>
        <taxon>Bacteria</taxon>
        <taxon>Bacillati</taxon>
        <taxon>Bacillota</taxon>
        <taxon>Clostridia</taxon>
        <taxon>Eubacteriales</taxon>
        <taxon>Oscillospiraceae</taxon>
        <taxon>Brotocaccenecus</taxon>
    </lineage>
</organism>
<dbReference type="InterPro" id="IPR029063">
    <property type="entry name" value="SAM-dependent_MTases_sf"/>
</dbReference>
<evidence type="ECO:0000256" key="3">
    <source>
        <dbReference type="ARBA" id="ARBA00022691"/>
    </source>
</evidence>
<dbReference type="GO" id="GO:1904047">
    <property type="term" value="F:S-adenosyl-L-methionine binding"/>
    <property type="evidence" value="ECO:0007669"/>
    <property type="project" value="TreeGrafter"/>
</dbReference>
<comment type="caution">
    <text evidence="4">The sequence shown here is derived from an EMBL/GenBank/DDBJ whole genome shotgun (WGS) entry which is preliminary data.</text>
</comment>
<name>A0AAE3DF25_9FIRM</name>
<dbReference type="PANTHER" id="PTHR30481">
    <property type="entry name" value="DNA ADENINE METHYLASE"/>
    <property type="match status" value="1"/>
</dbReference>
<dbReference type="GO" id="GO:0009307">
    <property type="term" value="P:DNA restriction-modification system"/>
    <property type="evidence" value="ECO:0007669"/>
    <property type="project" value="InterPro"/>
</dbReference>
<dbReference type="InterPro" id="IPR012327">
    <property type="entry name" value="MeTrfase_D12"/>
</dbReference>
<dbReference type="AlphaFoldDB" id="A0AAE3DF25"/>
<accession>A0AAE3DF25</accession>
<keyword evidence="2" id="KW-0808">Transferase</keyword>
<evidence type="ECO:0000313" key="5">
    <source>
        <dbReference type="Proteomes" id="UP001199319"/>
    </source>
</evidence>
<dbReference type="GO" id="GO:0006298">
    <property type="term" value="P:mismatch repair"/>
    <property type="evidence" value="ECO:0007669"/>
    <property type="project" value="TreeGrafter"/>
</dbReference>
<dbReference type="GO" id="GO:0043565">
    <property type="term" value="F:sequence-specific DNA binding"/>
    <property type="evidence" value="ECO:0007669"/>
    <property type="project" value="TreeGrafter"/>
</dbReference>
<protein>
    <submittedName>
        <fullName evidence="4">DNA adenine methylase</fullName>
    </submittedName>
</protein>
<proteinExistence type="predicted"/>
<dbReference type="Gene3D" id="3.40.50.150">
    <property type="entry name" value="Vaccinia Virus protein VP39"/>
    <property type="match status" value="2"/>
</dbReference>
<dbReference type="EMBL" id="JAJEPW010000009">
    <property type="protein sequence ID" value="MCC2128854.1"/>
    <property type="molecule type" value="Genomic_DNA"/>
</dbReference>
<evidence type="ECO:0000313" key="4">
    <source>
        <dbReference type="EMBL" id="MCC2128854.1"/>
    </source>
</evidence>